<dbReference type="InterPro" id="IPR052184">
    <property type="entry name" value="SDR_enzymes"/>
</dbReference>
<dbReference type="PRINTS" id="PR00080">
    <property type="entry name" value="SDRFAMILY"/>
</dbReference>
<accession>A0ABV7SZG3</accession>
<name>A0ABV7SZG3_9GAMM</name>
<protein>
    <submittedName>
        <fullName evidence="4">SDR family oxidoreductase</fullName>
    </submittedName>
</protein>
<dbReference type="InterPro" id="IPR002347">
    <property type="entry name" value="SDR_fam"/>
</dbReference>
<proteinExistence type="inferred from homology"/>
<dbReference type="RefSeq" id="WP_386360062.1">
    <property type="nucleotide sequence ID" value="NZ_JBHRXZ010000001.1"/>
</dbReference>
<dbReference type="SMART" id="SM00822">
    <property type="entry name" value="PKS_KR"/>
    <property type="match status" value="1"/>
</dbReference>
<evidence type="ECO:0000313" key="4">
    <source>
        <dbReference type="EMBL" id="MFC3606237.1"/>
    </source>
</evidence>
<sequence>MTRTALIIGASRGLGLGLAKEFHAQGWELTATVRNPAHADELRALPGVIVETLDITDPASREALAGRLAGRRFDLLYINAGISGPGHHQPAQATRDELGELFLTNAVAPIQTAEQLLPLVDPQTGVIVFMSSVMGSVELGPGMGMPLYGASKAALNHLARNFARGLEGTPLTVLLMHPGWVKTNMGGAEAPLDVQTSCRGLVDQVSQASGGGVRFVDWQGQTLPL</sequence>
<feature type="domain" description="Ketoreductase" evidence="3">
    <location>
        <begin position="3"/>
        <end position="184"/>
    </location>
</feature>
<dbReference type="CDD" id="cd05325">
    <property type="entry name" value="carb_red_sniffer_like_SDR_c"/>
    <property type="match status" value="1"/>
</dbReference>
<evidence type="ECO:0000313" key="5">
    <source>
        <dbReference type="Proteomes" id="UP001595630"/>
    </source>
</evidence>
<dbReference type="InterPro" id="IPR036291">
    <property type="entry name" value="NAD(P)-bd_dom_sf"/>
</dbReference>
<organism evidence="4 5">
    <name type="scientific">Stutzerimonas tarimensis</name>
    <dbReference type="NCBI Taxonomy" id="1507735"/>
    <lineage>
        <taxon>Bacteria</taxon>
        <taxon>Pseudomonadati</taxon>
        <taxon>Pseudomonadota</taxon>
        <taxon>Gammaproteobacteria</taxon>
        <taxon>Pseudomonadales</taxon>
        <taxon>Pseudomonadaceae</taxon>
        <taxon>Stutzerimonas</taxon>
    </lineage>
</organism>
<dbReference type="PANTHER" id="PTHR45458">
    <property type="entry name" value="SHORT-CHAIN DEHYDROGENASE/REDUCTASE SDR"/>
    <property type="match status" value="1"/>
</dbReference>
<dbReference type="Gene3D" id="3.40.50.720">
    <property type="entry name" value="NAD(P)-binding Rossmann-like Domain"/>
    <property type="match status" value="1"/>
</dbReference>
<dbReference type="PRINTS" id="PR00081">
    <property type="entry name" value="GDHRDH"/>
</dbReference>
<reference evidence="5" key="1">
    <citation type="journal article" date="2019" name="Int. J. Syst. Evol. Microbiol.">
        <title>The Global Catalogue of Microorganisms (GCM) 10K type strain sequencing project: providing services to taxonomists for standard genome sequencing and annotation.</title>
        <authorList>
            <consortium name="The Broad Institute Genomics Platform"/>
            <consortium name="The Broad Institute Genome Sequencing Center for Infectious Disease"/>
            <person name="Wu L."/>
            <person name="Ma J."/>
        </authorList>
    </citation>
    <scope>NUCLEOTIDE SEQUENCE [LARGE SCALE GENOMIC DNA]</scope>
    <source>
        <strain evidence="5">KCTC 42447</strain>
    </source>
</reference>
<dbReference type="Proteomes" id="UP001595630">
    <property type="component" value="Unassembled WGS sequence"/>
</dbReference>
<comment type="caution">
    <text evidence="4">The sequence shown here is derived from an EMBL/GenBank/DDBJ whole genome shotgun (WGS) entry which is preliminary data.</text>
</comment>
<dbReference type="PANTHER" id="PTHR45458:SF1">
    <property type="entry name" value="SHORT CHAIN DEHYDROGENASE"/>
    <property type="match status" value="1"/>
</dbReference>
<evidence type="ECO:0000256" key="1">
    <source>
        <dbReference type="ARBA" id="ARBA00006484"/>
    </source>
</evidence>
<dbReference type="EMBL" id="JBHRXZ010000001">
    <property type="protein sequence ID" value="MFC3606237.1"/>
    <property type="molecule type" value="Genomic_DNA"/>
</dbReference>
<keyword evidence="5" id="KW-1185">Reference proteome</keyword>
<dbReference type="InterPro" id="IPR057326">
    <property type="entry name" value="KR_dom"/>
</dbReference>
<dbReference type="NCBIfam" id="NF006035">
    <property type="entry name" value="PRK08177.1"/>
    <property type="match status" value="1"/>
</dbReference>
<comment type="similarity">
    <text evidence="1 2">Belongs to the short-chain dehydrogenases/reductases (SDR) family.</text>
</comment>
<dbReference type="SUPFAM" id="SSF51735">
    <property type="entry name" value="NAD(P)-binding Rossmann-fold domains"/>
    <property type="match status" value="1"/>
</dbReference>
<gene>
    <name evidence="4" type="ORF">ACFOMF_00340</name>
</gene>
<dbReference type="Pfam" id="PF00106">
    <property type="entry name" value="adh_short"/>
    <property type="match status" value="1"/>
</dbReference>
<evidence type="ECO:0000259" key="3">
    <source>
        <dbReference type="SMART" id="SM00822"/>
    </source>
</evidence>
<evidence type="ECO:0000256" key="2">
    <source>
        <dbReference type="RuleBase" id="RU000363"/>
    </source>
</evidence>